<protein>
    <submittedName>
        <fullName evidence="1">Uncharacterized protein</fullName>
    </submittedName>
</protein>
<organism evidence="1">
    <name type="scientific">Arundo donax</name>
    <name type="common">Giant reed</name>
    <name type="synonym">Donax arundinaceus</name>
    <dbReference type="NCBI Taxonomy" id="35708"/>
    <lineage>
        <taxon>Eukaryota</taxon>
        <taxon>Viridiplantae</taxon>
        <taxon>Streptophyta</taxon>
        <taxon>Embryophyta</taxon>
        <taxon>Tracheophyta</taxon>
        <taxon>Spermatophyta</taxon>
        <taxon>Magnoliopsida</taxon>
        <taxon>Liliopsida</taxon>
        <taxon>Poales</taxon>
        <taxon>Poaceae</taxon>
        <taxon>PACMAD clade</taxon>
        <taxon>Arundinoideae</taxon>
        <taxon>Arundineae</taxon>
        <taxon>Arundo</taxon>
    </lineage>
</organism>
<evidence type="ECO:0000313" key="1">
    <source>
        <dbReference type="EMBL" id="JAD51248.1"/>
    </source>
</evidence>
<reference evidence="1" key="1">
    <citation type="submission" date="2014-09" db="EMBL/GenBank/DDBJ databases">
        <authorList>
            <person name="Magalhaes I.L.F."/>
            <person name="Oliveira U."/>
            <person name="Santos F.R."/>
            <person name="Vidigal T.H.D.A."/>
            <person name="Brescovit A.D."/>
            <person name="Santos A.J."/>
        </authorList>
    </citation>
    <scope>NUCLEOTIDE SEQUENCE</scope>
    <source>
        <tissue evidence="1">Shoot tissue taken approximately 20 cm above the soil surface</tissue>
    </source>
</reference>
<dbReference type="EMBL" id="GBRH01246647">
    <property type="protein sequence ID" value="JAD51248.1"/>
    <property type="molecule type" value="Transcribed_RNA"/>
</dbReference>
<sequence length="26" mass="3109">MEAKHFHHCQCGLQFIWHEATLTVIQ</sequence>
<proteinExistence type="predicted"/>
<accession>A0A0A9AN03</accession>
<reference evidence="1" key="2">
    <citation type="journal article" date="2015" name="Data Brief">
        <title>Shoot transcriptome of the giant reed, Arundo donax.</title>
        <authorList>
            <person name="Barrero R.A."/>
            <person name="Guerrero F.D."/>
            <person name="Moolhuijzen P."/>
            <person name="Goolsby J.A."/>
            <person name="Tidwell J."/>
            <person name="Bellgard S.E."/>
            <person name="Bellgard M.I."/>
        </authorList>
    </citation>
    <scope>NUCLEOTIDE SEQUENCE</scope>
    <source>
        <tissue evidence="1">Shoot tissue taken approximately 20 cm above the soil surface</tissue>
    </source>
</reference>
<dbReference type="AlphaFoldDB" id="A0A0A9AN03"/>
<name>A0A0A9AN03_ARUDO</name>